<evidence type="ECO:0000259" key="2">
    <source>
        <dbReference type="Pfam" id="PF02922"/>
    </source>
</evidence>
<name>A0A499UV31_9ACTN</name>
<dbReference type="InterPro" id="IPR004193">
    <property type="entry name" value="Glyco_hydro_13_N"/>
</dbReference>
<organism evidence="3 4">
    <name type="scientific">Streptomyces antimycoticus</name>
    <dbReference type="NCBI Taxonomy" id="68175"/>
    <lineage>
        <taxon>Bacteria</taxon>
        <taxon>Bacillati</taxon>
        <taxon>Actinomycetota</taxon>
        <taxon>Actinomycetes</taxon>
        <taxon>Kitasatosporales</taxon>
        <taxon>Streptomycetaceae</taxon>
        <taxon>Streptomyces</taxon>
        <taxon>Streptomyces violaceusniger group</taxon>
    </lineage>
</organism>
<dbReference type="AlphaFoldDB" id="A0A499UV31"/>
<evidence type="ECO:0000256" key="1">
    <source>
        <dbReference type="SAM" id="MobiDB-lite"/>
    </source>
</evidence>
<dbReference type="Gene3D" id="2.60.40.10">
    <property type="entry name" value="Immunoglobulins"/>
    <property type="match status" value="1"/>
</dbReference>
<evidence type="ECO:0000313" key="3">
    <source>
        <dbReference type="EMBL" id="BBJ40296.1"/>
    </source>
</evidence>
<reference evidence="3 4" key="1">
    <citation type="journal article" date="2020" name="Int. J. Syst. Evol. Microbiol.">
        <title>Reclassification of Streptomyces castelarensis and Streptomyces sporoclivatus as later heterotypic synonyms of Streptomyces antimycoticus.</title>
        <authorList>
            <person name="Komaki H."/>
            <person name="Tamura T."/>
        </authorList>
    </citation>
    <scope>NUCLEOTIDE SEQUENCE [LARGE SCALE GENOMIC DNA]</scope>
    <source>
        <strain evidence="3 4">NBRC 100767</strain>
    </source>
</reference>
<feature type="region of interest" description="Disordered" evidence="1">
    <location>
        <begin position="45"/>
        <end position="70"/>
    </location>
</feature>
<feature type="compositionally biased region" description="Basic and acidic residues" evidence="1">
    <location>
        <begin position="59"/>
        <end position="70"/>
    </location>
</feature>
<dbReference type="GO" id="GO:0005975">
    <property type="term" value="P:carbohydrate metabolic process"/>
    <property type="evidence" value="ECO:0007669"/>
    <property type="project" value="InterPro"/>
</dbReference>
<dbReference type="SUPFAM" id="SSF81296">
    <property type="entry name" value="E set domains"/>
    <property type="match status" value="1"/>
</dbReference>
<dbReference type="CDD" id="cd02853">
    <property type="entry name" value="E_set_MTHase_like_N"/>
    <property type="match status" value="1"/>
</dbReference>
<gene>
    <name evidence="3" type="ORF">SSPO_030140</name>
</gene>
<dbReference type="EMBL" id="AP019620">
    <property type="protein sequence ID" value="BBJ40296.1"/>
    <property type="molecule type" value="Genomic_DNA"/>
</dbReference>
<dbReference type="InterPro" id="IPR013783">
    <property type="entry name" value="Ig-like_fold"/>
</dbReference>
<sequence length="70" mass="7786">MLFEVWAPHAGRVGLHVDGRDRPMEPDPGREGWWRAEAEAGHGTRYGFALDDGPPLPDPRSRRQPDGPEG</sequence>
<feature type="domain" description="Glycoside hydrolase family 13 N-terminal" evidence="2">
    <location>
        <begin position="3"/>
        <end position="51"/>
    </location>
</feature>
<dbReference type="Proteomes" id="UP000463951">
    <property type="component" value="Chromosome"/>
</dbReference>
<proteinExistence type="predicted"/>
<dbReference type="Pfam" id="PF02922">
    <property type="entry name" value="CBM_48"/>
    <property type="match status" value="1"/>
</dbReference>
<evidence type="ECO:0000313" key="4">
    <source>
        <dbReference type="Proteomes" id="UP000463951"/>
    </source>
</evidence>
<dbReference type="GO" id="GO:0004553">
    <property type="term" value="F:hydrolase activity, hydrolyzing O-glycosyl compounds"/>
    <property type="evidence" value="ECO:0007669"/>
    <property type="project" value="InterPro"/>
</dbReference>
<accession>A0A499UV31</accession>
<protein>
    <recommendedName>
        <fullName evidence="2">Glycoside hydrolase family 13 N-terminal domain-containing protein</fullName>
    </recommendedName>
</protein>
<dbReference type="InterPro" id="IPR014756">
    <property type="entry name" value="Ig_E-set"/>
</dbReference>